<proteinExistence type="predicted"/>
<dbReference type="GO" id="GO:0016491">
    <property type="term" value="F:oxidoreductase activity"/>
    <property type="evidence" value="ECO:0007669"/>
    <property type="project" value="InterPro"/>
</dbReference>
<protein>
    <submittedName>
        <fullName evidence="3">Thioredoxin</fullName>
    </submittedName>
</protein>
<dbReference type="Pfam" id="PF08534">
    <property type="entry name" value="Redoxin"/>
    <property type="match status" value="1"/>
</dbReference>
<evidence type="ECO:0000313" key="4">
    <source>
        <dbReference type="Proteomes" id="UP000256838"/>
    </source>
</evidence>
<dbReference type="OrthoDB" id="9811352at2"/>
<dbReference type="AlphaFoldDB" id="A0A3D8JVZ5"/>
<reference evidence="3 4" key="1">
    <citation type="submission" date="2018-08" db="EMBL/GenBank/DDBJ databases">
        <title>Paraburkholderia sp. DHOM06 isolated from forest soil.</title>
        <authorList>
            <person name="Gao Z.-H."/>
            <person name="Qiu L.-H."/>
        </authorList>
    </citation>
    <scope>NUCLEOTIDE SEQUENCE [LARGE SCALE GENOMIC DNA]</scope>
    <source>
        <strain evidence="3 4">DHOM06</strain>
    </source>
</reference>
<feature type="signal peptide" evidence="1">
    <location>
        <begin position="1"/>
        <end position="30"/>
    </location>
</feature>
<accession>A0A3D8JVZ5</accession>
<dbReference type="SUPFAM" id="SSF52833">
    <property type="entry name" value="Thioredoxin-like"/>
    <property type="match status" value="1"/>
</dbReference>
<evidence type="ECO:0000259" key="2">
    <source>
        <dbReference type="PROSITE" id="PS51352"/>
    </source>
</evidence>
<feature type="chain" id="PRO_5017569321" evidence="1">
    <location>
        <begin position="31"/>
        <end position="183"/>
    </location>
</feature>
<dbReference type="Proteomes" id="UP000256838">
    <property type="component" value="Unassembled WGS sequence"/>
</dbReference>
<organism evidence="3 4">
    <name type="scientific">Trinickia dinghuensis</name>
    <dbReference type="NCBI Taxonomy" id="2291023"/>
    <lineage>
        <taxon>Bacteria</taxon>
        <taxon>Pseudomonadati</taxon>
        <taxon>Pseudomonadota</taxon>
        <taxon>Betaproteobacteria</taxon>
        <taxon>Burkholderiales</taxon>
        <taxon>Burkholderiaceae</taxon>
        <taxon>Trinickia</taxon>
    </lineage>
</organism>
<gene>
    <name evidence="3" type="ORF">DWV00_18385</name>
</gene>
<dbReference type="PROSITE" id="PS51352">
    <property type="entry name" value="THIOREDOXIN_2"/>
    <property type="match status" value="1"/>
</dbReference>
<evidence type="ECO:0000256" key="1">
    <source>
        <dbReference type="SAM" id="SignalP"/>
    </source>
</evidence>
<dbReference type="InterPro" id="IPR013766">
    <property type="entry name" value="Thioredoxin_domain"/>
</dbReference>
<dbReference type="EMBL" id="QRGA01000010">
    <property type="protein sequence ID" value="RDU97227.1"/>
    <property type="molecule type" value="Genomic_DNA"/>
</dbReference>
<dbReference type="PANTHER" id="PTHR42852:SF13">
    <property type="entry name" value="PROTEIN DIPZ"/>
    <property type="match status" value="1"/>
</dbReference>
<keyword evidence="1" id="KW-0732">Signal</keyword>
<keyword evidence="4" id="KW-1185">Reference proteome</keyword>
<name>A0A3D8JVZ5_9BURK</name>
<dbReference type="RefSeq" id="WP_115535038.1">
    <property type="nucleotide sequence ID" value="NZ_QRGA01000010.1"/>
</dbReference>
<dbReference type="InterPro" id="IPR050553">
    <property type="entry name" value="Thioredoxin_ResA/DsbE_sf"/>
</dbReference>
<feature type="domain" description="Thioredoxin" evidence="2">
    <location>
        <begin position="33"/>
        <end position="178"/>
    </location>
</feature>
<comment type="caution">
    <text evidence="3">The sequence shown here is derived from an EMBL/GenBank/DDBJ whole genome shotgun (WGS) entry which is preliminary data.</text>
</comment>
<dbReference type="Gene3D" id="3.40.30.10">
    <property type="entry name" value="Glutaredoxin"/>
    <property type="match status" value="1"/>
</dbReference>
<evidence type="ECO:0000313" key="3">
    <source>
        <dbReference type="EMBL" id="RDU97227.1"/>
    </source>
</evidence>
<dbReference type="PANTHER" id="PTHR42852">
    <property type="entry name" value="THIOL:DISULFIDE INTERCHANGE PROTEIN DSBE"/>
    <property type="match status" value="1"/>
</dbReference>
<dbReference type="InterPro" id="IPR013740">
    <property type="entry name" value="Redoxin"/>
</dbReference>
<dbReference type="InterPro" id="IPR036249">
    <property type="entry name" value="Thioredoxin-like_sf"/>
</dbReference>
<sequence length="183" mass="20243">MKSLRIAAVLAALSAAAVVCWPTAWTAASAEDPAVGAPAPDFTGADRWFNSAPLTIGGLRGKVVLVEFWTRECINCIHVLPHTKALYDKYAGKGLVIVGVHTPEFDEERDPALLQKAIAQFGITWPVAVDNDARIWNAYGNRYWPALYLVDQQGHVVYRHVGEGDYDETDQRIRQLLDKPQSK</sequence>